<dbReference type="RefSeq" id="WP_199020988.1">
    <property type="nucleotide sequence ID" value="NZ_JAELUP010000103.1"/>
</dbReference>
<dbReference type="Proteomes" id="UP000640274">
    <property type="component" value="Unassembled WGS sequence"/>
</dbReference>
<dbReference type="Pfam" id="PF13464">
    <property type="entry name" value="RodZ_C"/>
    <property type="match status" value="1"/>
</dbReference>
<feature type="transmembrane region" description="Helical" evidence="2">
    <location>
        <begin position="105"/>
        <end position="126"/>
    </location>
</feature>
<keyword evidence="5" id="KW-1185">Reference proteome</keyword>
<feature type="domain" description="Cytoskeleton protein RodZ-like C-terminal" evidence="3">
    <location>
        <begin position="217"/>
        <end position="286"/>
    </location>
</feature>
<comment type="caution">
    <text evidence="4">The sequence shown here is derived from an EMBL/GenBank/DDBJ whole genome shotgun (WGS) entry which is preliminary data.</text>
</comment>
<reference evidence="4" key="1">
    <citation type="submission" date="2020-12" db="EMBL/GenBank/DDBJ databases">
        <authorList>
            <person name="Huq M.A."/>
        </authorList>
    </citation>
    <scope>NUCLEOTIDE SEQUENCE</scope>
    <source>
        <strain evidence="4">MAHUQ-46</strain>
    </source>
</reference>
<evidence type="ECO:0000256" key="1">
    <source>
        <dbReference type="SAM" id="MobiDB-lite"/>
    </source>
</evidence>
<dbReference type="SUPFAM" id="SSF47413">
    <property type="entry name" value="lambda repressor-like DNA-binding domains"/>
    <property type="match status" value="1"/>
</dbReference>
<organism evidence="4 5">
    <name type="scientific">Paenibacillus roseus</name>
    <dbReference type="NCBI Taxonomy" id="2798579"/>
    <lineage>
        <taxon>Bacteria</taxon>
        <taxon>Bacillati</taxon>
        <taxon>Bacillota</taxon>
        <taxon>Bacilli</taxon>
        <taxon>Bacillales</taxon>
        <taxon>Paenibacillaceae</taxon>
        <taxon>Paenibacillus</taxon>
    </lineage>
</organism>
<gene>
    <name evidence="4" type="ORF">JFN88_19755</name>
</gene>
<dbReference type="CDD" id="cd00093">
    <property type="entry name" value="HTH_XRE"/>
    <property type="match status" value="1"/>
</dbReference>
<evidence type="ECO:0000313" key="5">
    <source>
        <dbReference type="Proteomes" id="UP000640274"/>
    </source>
</evidence>
<dbReference type="EMBL" id="JAELUP010000103">
    <property type="protein sequence ID" value="MBJ6363445.1"/>
    <property type="molecule type" value="Genomic_DNA"/>
</dbReference>
<dbReference type="AlphaFoldDB" id="A0A934MMK6"/>
<keyword evidence="2" id="KW-0472">Membrane</keyword>
<dbReference type="PANTHER" id="PTHR34475:SF1">
    <property type="entry name" value="CYTOSKELETON PROTEIN RODZ"/>
    <property type="match status" value="1"/>
</dbReference>
<evidence type="ECO:0000256" key="2">
    <source>
        <dbReference type="SAM" id="Phobius"/>
    </source>
</evidence>
<sequence length="304" mass="33936">MSELGALLRKSREQKGFTLDDIQNLTKIQKRYLEAIEEGNYKVLPGNFYVRAFIKNYAEAVGLNTEDMLELFKKEVPSITIEPTPDPVMMPRRAASRTADRFNKWGFTLMMWLFFILIVVIFYIFVLRTPEDNANKTADQDTNITNESKPPADNKPGTPNNGATDTGNPTGQSGTGQTDQPTKPPQNNSDLKLTFVEKKGKTEYYTINTTGTAKYTFKVNNRAWSQINEGSQSGKVLRSGIDDSGAEYSFDVNGGIYFSLGRSDYVEITVNGQVLEFEPTKSTTRKIQIDVATNEATGQTGTQQ</sequence>
<dbReference type="InterPro" id="IPR050400">
    <property type="entry name" value="Bact_Cytoskel_RodZ"/>
</dbReference>
<dbReference type="InterPro" id="IPR025194">
    <property type="entry name" value="RodZ-like_C"/>
</dbReference>
<keyword evidence="2" id="KW-1133">Transmembrane helix</keyword>
<protein>
    <submittedName>
        <fullName evidence="4">Helix-turn-helix domain-containing protein</fullName>
    </submittedName>
</protein>
<accession>A0A934MMK6</accession>
<dbReference type="Pfam" id="PF13413">
    <property type="entry name" value="HTH_25"/>
    <property type="match status" value="1"/>
</dbReference>
<keyword evidence="2" id="KW-0812">Transmembrane</keyword>
<dbReference type="PANTHER" id="PTHR34475">
    <property type="match status" value="1"/>
</dbReference>
<name>A0A934MMK6_9BACL</name>
<evidence type="ECO:0000259" key="3">
    <source>
        <dbReference type="Pfam" id="PF13464"/>
    </source>
</evidence>
<feature type="compositionally biased region" description="Polar residues" evidence="1">
    <location>
        <begin position="157"/>
        <end position="191"/>
    </location>
</feature>
<evidence type="ECO:0000313" key="4">
    <source>
        <dbReference type="EMBL" id="MBJ6363445.1"/>
    </source>
</evidence>
<proteinExistence type="predicted"/>
<feature type="region of interest" description="Disordered" evidence="1">
    <location>
        <begin position="134"/>
        <end position="191"/>
    </location>
</feature>
<dbReference type="Gene3D" id="1.10.260.40">
    <property type="entry name" value="lambda repressor-like DNA-binding domains"/>
    <property type="match status" value="1"/>
</dbReference>
<feature type="compositionally biased region" description="Polar residues" evidence="1">
    <location>
        <begin position="135"/>
        <end position="148"/>
    </location>
</feature>
<dbReference type="GO" id="GO:0003677">
    <property type="term" value="F:DNA binding"/>
    <property type="evidence" value="ECO:0007669"/>
    <property type="project" value="InterPro"/>
</dbReference>
<dbReference type="InterPro" id="IPR010982">
    <property type="entry name" value="Lambda_DNA-bd_dom_sf"/>
</dbReference>
<dbReference type="InterPro" id="IPR001387">
    <property type="entry name" value="Cro/C1-type_HTH"/>
</dbReference>